<dbReference type="Proteomes" id="UP000242188">
    <property type="component" value="Unassembled WGS sequence"/>
</dbReference>
<evidence type="ECO:0000313" key="1">
    <source>
        <dbReference type="EMBL" id="OWF42690.1"/>
    </source>
</evidence>
<protein>
    <submittedName>
        <fullName evidence="1">Uncharacterized protein</fullName>
    </submittedName>
</protein>
<keyword evidence="2" id="KW-1185">Reference proteome</keyword>
<organism evidence="1 2">
    <name type="scientific">Mizuhopecten yessoensis</name>
    <name type="common">Japanese scallop</name>
    <name type="synonym">Patinopecten yessoensis</name>
    <dbReference type="NCBI Taxonomy" id="6573"/>
    <lineage>
        <taxon>Eukaryota</taxon>
        <taxon>Metazoa</taxon>
        <taxon>Spiralia</taxon>
        <taxon>Lophotrochozoa</taxon>
        <taxon>Mollusca</taxon>
        <taxon>Bivalvia</taxon>
        <taxon>Autobranchia</taxon>
        <taxon>Pteriomorphia</taxon>
        <taxon>Pectinida</taxon>
        <taxon>Pectinoidea</taxon>
        <taxon>Pectinidae</taxon>
        <taxon>Mizuhopecten</taxon>
    </lineage>
</organism>
<evidence type="ECO:0000313" key="2">
    <source>
        <dbReference type="Proteomes" id="UP000242188"/>
    </source>
</evidence>
<gene>
    <name evidence="1" type="ORF">KP79_PYT15769</name>
</gene>
<sequence>MLQIICQVVEKCRNFFSVGENGNRLFAQMHVVLDMVHRAVRFYRAIYRHLYRAVYPGIPCGCSEHSSVSVQYYV</sequence>
<accession>A0A210Q1S3</accession>
<reference evidence="1 2" key="1">
    <citation type="journal article" date="2017" name="Nat. Ecol. Evol.">
        <title>Scallop genome provides insights into evolution of bilaterian karyotype and development.</title>
        <authorList>
            <person name="Wang S."/>
            <person name="Zhang J."/>
            <person name="Jiao W."/>
            <person name="Li J."/>
            <person name="Xun X."/>
            <person name="Sun Y."/>
            <person name="Guo X."/>
            <person name="Huan P."/>
            <person name="Dong B."/>
            <person name="Zhang L."/>
            <person name="Hu X."/>
            <person name="Sun X."/>
            <person name="Wang J."/>
            <person name="Zhao C."/>
            <person name="Wang Y."/>
            <person name="Wang D."/>
            <person name="Huang X."/>
            <person name="Wang R."/>
            <person name="Lv J."/>
            <person name="Li Y."/>
            <person name="Zhang Z."/>
            <person name="Liu B."/>
            <person name="Lu W."/>
            <person name="Hui Y."/>
            <person name="Liang J."/>
            <person name="Zhou Z."/>
            <person name="Hou R."/>
            <person name="Li X."/>
            <person name="Liu Y."/>
            <person name="Li H."/>
            <person name="Ning X."/>
            <person name="Lin Y."/>
            <person name="Zhao L."/>
            <person name="Xing Q."/>
            <person name="Dou J."/>
            <person name="Li Y."/>
            <person name="Mao J."/>
            <person name="Guo H."/>
            <person name="Dou H."/>
            <person name="Li T."/>
            <person name="Mu C."/>
            <person name="Jiang W."/>
            <person name="Fu Q."/>
            <person name="Fu X."/>
            <person name="Miao Y."/>
            <person name="Liu J."/>
            <person name="Yu Q."/>
            <person name="Li R."/>
            <person name="Liao H."/>
            <person name="Li X."/>
            <person name="Kong Y."/>
            <person name="Jiang Z."/>
            <person name="Chourrout D."/>
            <person name="Li R."/>
            <person name="Bao Z."/>
        </authorList>
    </citation>
    <scope>NUCLEOTIDE SEQUENCE [LARGE SCALE GENOMIC DNA]</scope>
    <source>
        <strain evidence="1 2">PY_sf001</strain>
    </source>
</reference>
<dbReference type="AlphaFoldDB" id="A0A210Q1S3"/>
<proteinExistence type="predicted"/>
<comment type="caution">
    <text evidence="1">The sequence shown here is derived from an EMBL/GenBank/DDBJ whole genome shotgun (WGS) entry which is preliminary data.</text>
</comment>
<name>A0A210Q1S3_MIZYE</name>
<dbReference type="EMBL" id="NEDP02005239">
    <property type="protein sequence ID" value="OWF42690.1"/>
    <property type="molecule type" value="Genomic_DNA"/>
</dbReference>